<dbReference type="EMBL" id="JAHWQX010000001">
    <property type="protein sequence ID" value="MBW3096406.1"/>
    <property type="molecule type" value="Genomic_DNA"/>
</dbReference>
<dbReference type="Pfam" id="PF01028">
    <property type="entry name" value="Topoisom_I"/>
    <property type="match status" value="1"/>
</dbReference>
<dbReference type="InterPro" id="IPR049331">
    <property type="entry name" value="Top1B_N_bact"/>
</dbReference>
<evidence type="ECO:0000313" key="3">
    <source>
        <dbReference type="EMBL" id="MBW3096406.1"/>
    </source>
</evidence>
<accession>A0ABS6WKD1</accession>
<evidence type="ECO:0000313" key="4">
    <source>
        <dbReference type="Proteomes" id="UP001430804"/>
    </source>
</evidence>
<dbReference type="Proteomes" id="UP001430804">
    <property type="component" value="Unassembled WGS sequence"/>
</dbReference>
<name>A0ABS6WKD1_9HYPH</name>
<dbReference type="Pfam" id="PF21338">
    <property type="entry name" value="Top1B_N_bact"/>
    <property type="match status" value="1"/>
</dbReference>
<dbReference type="RefSeq" id="WP_219200068.1">
    <property type="nucleotide sequence ID" value="NZ_JAHWQX010000001.1"/>
</dbReference>
<gene>
    <name evidence="3" type="ORF">KY465_03830</name>
</gene>
<reference evidence="3" key="1">
    <citation type="submission" date="2021-07" db="EMBL/GenBank/DDBJ databases">
        <title>Pseudohoeflea marina sp. nov. a polyhydroxyalcanoate-producing bacterium.</title>
        <authorList>
            <person name="Zheng W."/>
            <person name="Yu S."/>
            <person name="Huang Y."/>
        </authorList>
    </citation>
    <scope>NUCLEOTIDE SEQUENCE</scope>
    <source>
        <strain evidence="3">DP4N28-3</strain>
    </source>
</reference>
<dbReference type="PROSITE" id="PS52038">
    <property type="entry name" value="TOPO_IB_2"/>
    <property type="match status" value="1"/>
</dbReference>
<keyword evidence="4" id="KW-1185">Reference proteome</keyword>
<feature type="domain" description="DNA topoisomerase IB N-terminal" evidence="2">
    <location>
        <begin position="38"/>
        <end position="83"/>
    </location>
</feature>
<dbReference type="InterPro" id="IPR013500">
    <property type="entry name" value="TopoI_cat_euk"/>
</dbReference>
<evidence type="ECO:0000259" key="1">
    <source>
        <dbReference type="Pfam" id="PF01028"/>
    </source>
</evidence>
<feature type="domain" description="DNA topoisomerase I catalytic core eukaryotic-type" evidence="1">
    <location>
        <begin position="103"/>
        <end position="313"/>
    </location>
</feature>
<evidence type="ECO:0000259" key="2">
    <source>
        <dbReference type="Pfam" id="PF21338"/>
    </source>
</evidence>
<comment type="caution">
    <text evidence="3">The sequence shown here is derived from an EMBL/GenBank/DDBJ whole genome shotgun (WGS) entry which is preliminary data.</text>
</comment>
<organism evidence="3 4">
    <name type="scientific">Pseudohoeflea coraliihabitans</name>
    <dbReference type="NCBI Taxonomy" id="2860393"/>
    <lineage>
        <taxon>Bacteria</taxon>
        <taxon>Pseudomonadati</taxon>
        <taxon>Pseudomonadota</taxon>
        <taxon>Alphaproteobacteria</taxon>
        <taxon>Hyphomicrobiales</taxon>
        <taxon>Rhizobiaceae</taxon>
        <taxon>Pseudohoeflea</taxon>
    </lineage>
</organism>
<proteinExistence type="predicted"/>
<sequence>MPQRPIDADLQDELIRRFGLVRGALEDLTIERRRRGKGFSYHHGQQLLRRERDIARIAQLAIPPAWSQVRIAPLPELHLQALGKSPTDRLQYLYHPRWSDIRETLKFERLKRFASALPGIRRTVRRDLRARTLSPDFMCAAAIRLIDETNIRVGSWVHNEQTGTRGATTLLTSDIDEGPGRSVALSFRAKGGKEAERQIDDNTLARILHKLADLPGRYLFDVTLDGDRFRLTAGQLNAYLRAAGGAAVSAKDFRTFAASSQALAELAPIAPPASQRARQRQIMDVARQVAARLGNTPAMAKNSYIHRSILERWEKGQLSERLIRGRRRAELSREETALARFLDEFDT</sequence>
<protein>
    <submittedName>
        <fullName evidence="3">DNA topoisomerase IB</fullName>
    </submittedName>
</protein>